<reference evidence="9 10" key="1">
    <citation type="journal article" date="2020" name="Nat. Commun.">
        <title>Genome of Tripterygium wilfordii and identification of cytochrome P450 involved in triptolide biosynthesis.</title>
        <authorList>
            <person name="Tu L."/>
            <person name="Su P."/>
            <person name="Zhang Z."/>
            <person name="Gao L."/>
            <person name="Wang J."/>
            <person name="Hu T."/>
            <person name="Zhou J."/>
            <person name="Zhang Y."/>
            <person name="Zhao Y."/>
            <person name="Liu Y."/>
            <person name="Song Y."/>
            <person name="Tong Y."/>
            <person name="Lu Y."/>
            <person name="Yang J."/>
            <person name="Xu C."/>
            <person name="Jia M."/>
            <person name="Peters R.J."/>
            <person name="Huang L."/>
            <person name="Gao W."/>
        </authorList>
    </citation>
    <scope>NUCLEOTIDE SEQUENCE [LARGE SCALE GENOMIC DNA]</scope>
    <source>
        <strain evidence="10">cv. XIE 37</strain>
        <tissue evidence="9">Leaf</tissue>
    </source>
</reference>
<feature type="compositionally biased region" description="Basic and acidic residues" evidence="6">
    <location>
        <begin position="11"/>
        <end position="25"/>
    </location>
</feature>
<dbReference type="Gene3D" id="3.30.70.330">
    <property type="match status" value="1"/>
</dbReference>
<dbReference type="PANTHER" id="PTHR22792">
    <property type="entry name" value="LUPUS LA PROTEIN-RELATED"/>
    <property type="match status" value="1"/>
</dbReference>
<dbReference type="InterPro" id="IPR012677">
    <property type="entry name" value="Nucleotide-bd_a/b_plait_sf"/>
</dbReference>
<dbReference type="GO" id="GO:1990904">
    <property type="term" value="C:ribonucleoprotein complex"/>
    <property type="evidence" value="ECO:0007669"/>
    <property type="project" value="InterPro"/>
</dbReference>
<protein>
    <recommendedName>
        <fullName evidence="11">La-related protein 6A</fullName>
    </recommendedName>
</protein>
<feature type="compositionally biased region" description="Basic and acidic residues" evidence="6">
    <location>
        <begin position="323"/>
        <end position="337"/>
    </location>
</feature>
<evidence type="ECO:0000256" key="5">
    <source>
        <dbReference type="PROSITE-ProRule" id="PRU00332"/>
    </source>
</evidence>
<dbReference type="PROSITE" id="PS50102">
    <property type="entry name" value="RRM"/>
    <property type="match status" value="1"/>
</dbReference>
<dbReference type="GO" id="GO:0006396">
    <property type="term" value="P:RNA processing"/>
    <property type="evidence" value="ECO:0007669"/>
    <property type="project" value="InterPro"/>
</dbReference>
<dbReference type="CDD" id="cd08033">
    <property type="entry name" value="LARP_6"/>
    <property type="match status" value="1"/>
</dbReference>
<dbReference type="Proteomes" id="UP000593562">
    <property type="component" value="Unassembled WGS sequence"/>
</dbReference>
<dbReference type="InterPro" id="IPR006630">
    <property type="entry name" value="La_HTH"/>
</dbReference>
<evidence type="ECO:0000256" key="6">
    <source>
        <dbReference type="SAM" id="MobiDB-lite"/>
    </source>
</evidence>
<dbReference type="Pfam" id="PF05383">
    <property type="entry name" value="La"/>
    <property type="match status" value="1"/>
</dbReference>
<evidence type="ECO:0000256" key="1">
    <source>
        <dbReference type="ARBA" id="ARBA00002339"/>
    </source>
</evidence>
<dbReference type="Gene3D" id="1.10.10.10">
    <property type="entry name" value="Winged helix-like DNA-binding domain superfamily/Winged helix DNA-binding domain"/>
    <property type="match status" value="1"/>
</dbReference>
<dbReference type="InterPro" id="IPR002344">
    <property type="entry name" value="Lupus_La"/>
</dbReference>
<proteinExistence type="predicted"/>
<evidence type="ECO:0000259" key="8">
    <source>
        <dbReference type="PROSITE" id="PS50961"/>
    </source>
</evidence>
<sequence>MSLRWVGGSIKEGREEATTEQERNGREGFSKFPYFFVKTLSSLLSSPLLMEDQAGPAVATAVAVSLSPSPQDPDSTTVESSNLEVVDVHPQPSDDDLEHDQDNDHGGDGDKSTATGDPADDLKRKIIKQVEYYFSDENLPTDKYLLSFIKKNKDGFVPISVIASFRKMKKLSQDYFLITAALRESSLLVVSSDAKKVKRIHPLHFNEARDPKFCTVLVENLPEDHSVESIQRIFGEVGNIKSISIRDLNVSEDQKKMVSRKLHALVEYETLEAAEKAVATLTNEDDWRNGMRVKLYKIMGKNAHRKQAWRGSDSQKNSTAHATGDEENHNLSEHHDDSPDEEDREQLPKEKNGQKGRYRGRSKNKYHGTNGAGHGTTHYSHAVEASKPPPGPRMPDGTRGFALGRGRPVVSNQS</sequence>
<keyword evidence="4" id="KW-0539">Nucleus</keyword>
<accession>A0A7J7CW71</accession>
<dbReference type="SMART" id="SM00360">
    <property type="entry name" value="RRM"/>
    <property type="match status" value="1"/>
</dbReference>
<evidence type="ECO:0000256" key="3">
    <source>
        <dbReference type="ARBA" id="ARBA00022884"/>
    </source>
</evidence>
<dbReference type="GO" id="GO:0005634">
    <property type="term" value="C:nucleus"/>
    <property type="evidence" value="ECO:0007669"/>
    <property type="project" value="UniProtKB-SubCell"/>
</dbReference>
<feature type="compositionally biased region" description="Basic and acidic residues" evidence="6">
    <location>
        <begin position="100"/>
        <end position="111"/>
    </location>
</feature>
<evidence type="ECO:0000313" key="10">
    <source>
        <dbReference type="Proteomes" id="UP000593562"/>
    </source>
</evidence>
<feature type="compositionally biased region" description="Polar residues" evidence="6">
    <location>
        <begin position="312"/>
        <end position="321"/>
    </location>
</feature>
<dbReference type="SMART" id="SM00715">
    <property type="entry name" value="LA"/>
    <property type="match status" value="1"/>
</dbReference>
<dbReference type="PROSITE" id="PS50961">
    <property type="entry name" value="HTH_LA"/>
    <property type="match status" value="1"/>
</dbReference>
<comment type="subcellular location">
    <subcellularLocation>
        <location evidence="2">Nucleus</location>
    </subcellularLocation>
</comment>
<dbReference type="InterPro" id="IPR035979">
    <property type="entry name" value="RBD_domain_sf"/>
</dbReference>
<dbReference type="SUPFAM" id="SSF46785">
    <property type="entry name" value="Winged helix' DNA-binding domain"/>
    <property type="match status" value="1"/>
</dbReference>
<dbReference type="AlphaFoldDB" id="A0A7J7CW71"/>
<dbReference type="PANTHER" id="PTHR22792:SF159">
    <property type="entry name" value="LA-RELATED PROTEIN 1B-RELATED"/>
    <property type="match status" value="1"/>
</dbReference>
<feature type="compositionally biased region" description="Polar residues" evidence="6">
    <location>
        <begin position="66"/>
        <end position="83"/>
    </location>
</feature>
<dbReference type="InParanoid" id="A0A7J7CW71"/>
<feature type="region of interest" description="Disordered" evidence="6">
    <location>
        <begin position="65"/>
        <end position="120"/>
    </location>
</feature>
<feature type="domain" description="RRM" evidence="7">
    <location>
        <begin position="214"/>
        <end position="295"/>
    </location>
</feature>
<evidence type="ECO:0000313" key="9">
    <source>
        <dbReference type="EMBL" id="KAF5738313.1"/>
    </source>
</evidence>
<keyword evidence="10" id="KW-1185">Reference proteome</keyword>
<comment type="caution">
    <text evidence="9">The sequence shown here is derived from an EMBL/GenBank/DDBJ whole genome shotgun (WGS) entry which is preliminary data.</text>
</comment>
<dbReference type="GO" id="GO:0003729">
    <property type="term" value="F:mRNA binding"/>
    <property type="evidence" value="ECO:0007669"/>
    <property type="project" value="TreeGrafter"/>
</dbReference>
<feature type="domain" description="HTH La-type RNA-binding" evidence="8">
    <location>
        <begin position="116"/>
        <end position="207"/>
    </location>
</feature>
<dbReference type="FunFam" id="1.10.10.10:FF:000158">
    <property type="entry name" value="La ribonucleoprotein domain family member 7"/>
    <property type="match status" value="1"/>
</dbReference>
<dbReference type="Pfam" id="PF00076">
    <property type="entry name" value="RRM_1"/>
    <property type="match status" value="1"/>
</dbReference>
<dbReference type="PRINTS" id="PR00302">
    <property type="entry name" value="LUPUSLA"/>
</dbReference>
<evidence type="ECO:0000256" key="4">
    <source>
        <dbReference type="ARBA" id="ARBA00023242"/>
    </source>
</evidence>
<dbReference type="FunCoup" id="A0A7J7CW71">
    <property type="interactions" value="978"/>
</dbReference>
<dbReference type="InterPro" id="IPR045180">
    <property type="entry name" value="La_dom_prot"/>
</dbReference>
<dbReference type="InterPro" id="IPR036390">
    <property type="entry name" value="WH_DNA-bd_sf"/>
</dbReference>
<feature type="compositionally biased region" description="Basic residues" evidence="6">
    <location>
        <begin position="354"/>
        <end position="366"/>
    </location>
</feature>
<dbReference type="InterPro" id="IPR036388">
    <property type="entry name" value="WH-like_DNA-bd_sf"/>
</dbReference>
<evidence type="ECO:0000256" key="2">
    <source>
        <dbReference type="ARBA" id="ARBA00004123"/>
    </source>
</evidence>
<feature type="region of interest" description="Disordered" evidence="6">
    <location>
        <begin position="303"/>
        <end position="414"/>
    </location>
</feature>
<feature type="region of interest" description="Disordered" evidence="6">
    <location>
        <begin position="1"/>
        <end position="25"/>
    </location>
</feature>
<dbReference type="SUPFAM" id="SSF54928">
    <property type="entry name" value="RNA-binding domain, RBD"/>
    <property type="match status" value="1"/>
</dbReference>
<dbReference type="EMBL" id="JAAARO010000013">
    <property type="protein sequence ID" value="KAF5738313.1"/>
    <property type="molecule type" value="Genomic_DNA"/>
</dbReference>
<dbReference type="InterPro" id="IPR000504">
    <property type="entry name" value="RRM_dom"/>
</dbReference>
<name>A0A7J7CW71_TRIWF</name>
<gene>
    <name evidence="9" type="ORF">HS088_TW13G01209</name>
</gene>
<organism evidence="9 10">
    <name type="scientific">Tripterygium wilfordii</name>
    <name type="common">Thunder God vine</name>
    <dbReference type="NCBI Taxonomy" id="458696"/>
    <lineage>
        <taxon>Eukaryota</taxon>
        <taxon>Viridiplantae</taxon>
        <taxon>Streptophyta</taxon>
        <taxon>Embryophyta</taxon>
        <taxon>Tracheophyta</taxon>
        <taxon>Spermatophyta</taxon>
        <taxon>Magnoliopsida</taxon>
        <taxon>eudicotyledons</taxon>
        <taxon>Gunneridae</taxon>
        <taxon>Pentapetalae</taxon>
        <taxon>rosids</taxon>
        <taxon>fabids</taxon>
        <taxon>Celastrales</taxon>
        <taxon>Celastraceae</taxon>
        <taxon>Tripterygium</taxon>
    </lineage>
</organism>
<evidence type="ECO:0000259" key="7">
    <source>
        <dbReference type="PROSITE" id="PS50102"/>
    </source>
</evidence>
<comment type="function">
    <text evidence="1">Transcriptional regulator.</text>
</comment>
<evidence type="ECO:0008006" key="11">
    <source>
        <dbReference type="Google" id="ProtNLM"/>
    </source>
</evidence>
<dbReference type="OrthoDB" id="435402at2759"/>
<keyword evidence="3 5" id="KW-0694">RNA-binding</keyword>